<feature type="non-terminal residue" evidence="2">
    <location>
        <position position="152"/>
    </location>
</feature>
<accession>A0A3A8ML79</accession>
<dbReference type="EMBL" id="RAWB01001160">
    <property type="protein sequence ID" value="RKH33218.1"/>
    <property type="molecule type" value="Genomic_DNA"/>
</dbReference>
<dbReference type="Proteomes" id="UP000272888">
    <property type="component" value="Unassembled WGS sequence"/>
</dbReference>
<sequence>GLELGDADAGASFLELGLDSLVLTQAALAVQKQFGVKVTFRQLLEEVPSLGQLAAYLDGRMAPEAAPAPAAAPAPVAAAPSAPAQLAANILAQQHAVAAPVFQAAPSAPAGTLQAVIEQQLRLMTQQLALLSGQPASAPAPVQVQVCLIYTS</sequence>
<name>A0A3A8ML79_9BACT</name>
<evidence type="ECO:0000313" key="3">
    <source>
        <dbReference type="Proteomes" id="UP000272888"/>
    </source>
</evidence>
<dbReference type="InterPro" id="IPR009081">
    <property type="entry name" value="PP-bd_ACP"/>
</dbReference>
<dbReference type="Pfam" id="PF00550">
    <property type="entry name" value="PP-binding"/>
    <property type="match status" value="1"/>
</dbReference>
<comment type="caution">
    <text evidence="2">The sequence shown here is derived from an EMBL/GenBank/DDBJ whole genome shotgun (WGS) entry which is preliminary data.</text>
</comment>
<dbReference type="InterPro" id="IPR036736">
    <property type="entry name" value="ACP-like_sf"/>
</dbReference>
<feature type="domain" description="Carrier" evidence="1">
    <location>
        <begin position="1"/>
        <end position="61"/>
    </location>
</feature>
<proteinExistence type="predicted"/>
<organism evidence="2 3">
    <name type="scientific">Corallococcus llansteffanensis</name>
    <dbReference type="NCBI Taxonomy" id="2316731"/>
    <lineage>
        <taxon>Bacteria</taxon>
        <taxon>Pseudomonadati</taxon>
        <taxon>Myxococcota</taxon>
        <taxon>Myxococcia</taxon>
        <taxon>Myxococcales</taxon>
        <taxon>Cystobacterineae</taxon>
        <taxon>Myxococcaceae</taxon>
        <taxon>Corallococcus</taxon>
    </lineage>
</organism>
<dbReference type="RefSeq" id="WP_147451728.1">
    <property type="nucleotide sequence ID" value="NZ_RAWB01001160.1"/>
</dbReference>
<feature type="non-terminal residue" evidence="2">
    <location>
        <position position="1"/>
    </location>
</feature>
<dbReference type="PROSITE" id="PS50075">
    <property type="entry name" value="CARRIER"/>
    <property type="match status" value="1"/>
</dbReference>
<dbReference type="AlphaFoldDB" id="A0A3A8ML79"/>
<dbReference type="SUPFAM" id="SSF47336">
    <property type="entry name" value="ACP-like"/>
    <property type="match status" value="1"/>
</dbReference>
<evidence type="ECO:0000313" key="2">
    <source>
        <dbReference type="EMBL" id="RKH33218.1"/>
    </source>
</evidence>
<evidence type="ECO:0000259" key="1">
    <source>
        <dbReference type="PROSITE" id="PS50075"/>
    </source>
</evidence>
<gene>
    <name evidence="2" type="ORF">D7V93_43915</name>
</gene>
<reference evidence="3" key="1">
    <citation type="submission" date="2018-09" db="EMBL/GenBank/DDBJ databases">
        <authorList>
            <person name="Livingstone P.G."/>
            <person name="Whitworth D.E."/>
        </authorList>
    </citation>
    <scope>NUCLEOTIDE SEQUENCE [LARGE SCALE GENOMIC DNA]</scope>
    <source>
        <strain evidence="3">CA051B</strain>
    </source>
</reference>
<protein>
    <submittedName>
        <fullName evidence="2">Acyl carrier protein</fullName>
    </submittedName>
</protein>
<dbReference type="Gene3D" id="1.10.1200.10">
    <property type="entry name" value="ACP-like"/>
    <property type="match status" value="1"/>
</dbReference>
<keyword evidence="3" id="KW-1185">Reference proteome</keyword>